<feature type="region of interest" description="Disordered" evidence="7">
    <location>
        <begin position="1334"/>
        <end position="1378"/>
    </location>
</feature>
<evidence type="ECO:0000256" key="4">
    <source>
        <dbReference type="ARBA" id="ARBA00022574"/>
    </source>
</evidence>
<keyword evidence="4" id="KW-0853">WD repeat</keyword>
<feature type="compositionally biased region" description="Polar residues" evidence="7">
    <location>
        <begin position="1077"/>
        <end position="1094"/>
    </location>
</feature>
<evidence type="ECO:0000256" key="5">
    <source>
        <dbReference type="ARBA" id="ARBA00022737"/>
    </source>
</evidence>
<keyword evidence="10" id="KW-1185">Reference proteome</keyword>
<gene>
    <name evidence="9" type="ORF">EPUS_03815</name>
</gene>
<dbReference type="PANTHER" id="PTHR15598">
    <property type="entry name" value="ENHANCER OF MRNA-DECAPPING PROTEIN 4"/>
    <property type="match status" value="1"/>
</dbReference>
<feature type="region of interest" description="Disordered" evidence="7">
    <location>
        <begin position="953"/>
        <end position="1103"/>
    </location>
</feature>
<dbReference type="Gene3D" id="2.130.10.10">
    <property type="entry name" value="YVTN repeat-like/Quinoprotein amine dehydrogenase"/>
    <property type="match status" value="1"/>
</dbReference>
<feature type="compositionally biased region" description="Polar residues" evidence="7">
    <location>
        <begin position="158"/>
        <end position="187"/>
    </location>
</feature>
<dbReference type="OMA" id="YVNPFDQ"/>
<dbReference type="InterPro" id="IPR055393">
    <property type="entry name" value="Beta-prop_EDC4L"/>
</dbReference>
<dbReference type="PANTHER" id="PTHR15598:SF5">
    <property type="entry name" value="ENHANCER OF MRNA-DECAPPING PROTEIN 4"/>
    <property type="match status" value="1"/>
</dbReference>
<feature type="compositionally biased region" description="Polar residues" evidence="7">
    <location>
        <begin position="1005"/>
        <end position="1016"/>
    </location>
</feature>
<sequence>MSGTGDLQALLANFKSRSSPATTTNGQPTQPSSQPSFDPNTFLQQQASPALASPAITAPSTLVGPHMASPHPTGGAVGGSDKTQSLLSLLKFSQPSDASSAPPPQQQQQQPVPIAQSTSESHTMRQETAHGKAVKASDLMSSFFSPSSTPGIRGGGNTFSNPPFANNTVENTNASPAGNTAQESSQDALLKLLKRSASSSTEARKGPDAAFSFDGSPNTNFASMKKQQPAKVAQADSPARKASPIRMFGSSESREATPFEPPSTGATKENKPIFTYTNPFELLQASRNATPLPSVSPAGNPNLSGISNSPQESGDQISMEATPKQKAMRRKLTPKGPLRSSSSIEPVNGMDSAAAKLDRIADQASKEIEKALEEVQIKHEDLDTEAEIDVMADKLEETAINAAVEVKKELDKEENKDVLEESMSKPVAEAVKDLIDDAAAEAAPPDGWETSDGPAEASLRDVPVYNFPLKPFVSITIVDLPPSEVGLREDGVMEISRFKKEFDQLDRTLASATSKYITYAFVKNGGIRVIRQDDGSDRHIFKHSGDRIFHVTLCTTAMTAPPTDQQAVLGVGLSGAVYYATISKEGNDFFENDSLDTESLLFPPYPAGNDNTSGGSLKTRVRRSSRHPEFFAIGRGKSIYIVWPATAISTKYGVDGSNRTVDIEKLYKDRPLKITTGKAGKDFIFSEDDTLIASLDKAGRLKFWDIRKLVDEENATAYKVQAEDVNMPILSFATASPAEKTWPTSVLFVDKVRPYAKGTALRYILVGLKQNHTLQLWDIGLGKVVQELNFPHNTETDGICSIAYHPNSGIVVVGHPTRNSVFFLHLSAPRYTLQPMSQATYLERIAIRDPDLPKPEATAVMSGMREMSFASKGHLRSIDLLPVHKPTDVPKDPVDSQTLFELYAVHSRGVTCLTIKKEDLGWGPDSKVLHPVDNAVETGLIRVDKLRNIGPVVEPDLNGAPEPSQPFKASKKRPAKATSDPAPEPTEQFPPAPSTTAEAGLPNGLNGSEGNTQSGAIASERDKKKKKKSGANTLLAPHSSKDPGPSKSPSPSFSPSKTSVPTTDLHNQIPIPHPNDTMASGQPSGTSQMPTGSDGNKEIVGADVPGNWLDKEIEKLESSITTEFKQQLDRLYRRLDDDRHVQDAAGTTRQEAVLRLVSSTLSTNVENSLNRIIGQHMQQAVLPAISNVTASAIHNQVGEVLARALHGLIPQEIGTQLPVAISAAMQNPSHVRSLTDNLSKRLAPTMEAHFAELMHTTITPTFVKLAASAAEKAAGEIESRITAKLVQYEIDRQNDAVKIDTLQGSMQAMLEMMAHLSEGQIAFQDKILKDRSTLAPFGDAGSRPSSSTATAFRSTPIPTRQNLAAQPSPIAPPPRRKTAEELEMEEIANLMNEGNYEAGSVRWMQSNQAVELFDKLFVNYTPEYLRTQVSPLVAFSVGIAVANSFETNLKARLDWIHTSLDTIDTRFWYYLQDPEIKNLSTHGPALLTSLIAKLDQLYNAHAHAGRGRSDAVMQSIPRIITKAHEVITQFQQSDGAN</sequence>
<dbReference type="GO" id="GO:0000932">
    <property type="term" value="C:P-body"/>
    <property type="evidence" value="ECO:0007669"/>
    <property type="project" value="UniProtKB-SubCell"/>
</dbReference>
<keyword evidence="6" id="KW-0175">Coiled coil</keyword>
<dbReference type="GO" id="GO:0031087">
    <property type="term" value="P:deadenylation-independent decapping of nuclear-transcribed mRNA"/>
    <property type="evidence" value="ECO:0007669"/>
    <property type="project" value="InterPro"/>
</dbReference>
<feature type="compositionally biased region" description="Low complexity" evidence="7">
    <location>
        <begin position="141"/>
        <end position="150"/>
    </location>
</feature>
<evidence type="ECO:0000256" key="7">
    <source>
        <dbReference type="SAM" id="MobiDB-lite"/>
    </source>
</evidence>
<feature type="compositionally biased region" description="Low complexity" evidence="7">
    <location>
        <begin position="1042"/>
        <end position="1063"/>
    </location>
</feature>
<feature type="region of interest" description="Disordered" evidence="7">
    <location>
        <begin position="288"/>
        <end position="350"/>
    </location>
</feature>
<dbReference type="OrthoDB" id="21128at2759"/>
<name>U1GPV1_ENDPU</name>
<evidence type="ECO:0000256" key="3">
    <source>
        <dbReference type="ARBA" id="ARBA00022490"/>
    </source>
</evidence>
<keyword evidence="5" id="KW-0677">Repeat</keyword>
<proteinExistence type="inferred from homology"/>
<evidence type="ECO:0000256" key="1">
    <source>
        <dbReference type="ARBA" id="ARBA00004201"/>
    </source>
</evidence>
<keyword evidence="3" id="KW-0963">Cytoplasm</keyword>
<comment type="subcellular location">
    <subcellularLocation>
        <location evidence="1">Cytoplasm</location>
        <location evidence="1">P-body</location>
    </subcellularLocation>
</comment>
<evidence type="ECO:0000259" key="8">
    <source>
        <dbReference type="Pfam" id="PF24106"/>
    </source>
</evidence>
<dbReference type="FunFam" id="2.130.10.10:FF:000817">
    <property type="entry name" value="WGS project CABT00000000 data, contig 2.15"/>
    <property type="match status" value="1"/>
</dbReference>
<organism evidence="9 10">
    <name type="scientific">Endocarpon pusillum (strain Z07020 / HMAS-L-300199)</name>
    <name type="common">Lichen-forming fungus</name>
    <dbReference type="NCBI Taxonomy" id="1263415"/>
    <lineage>
        <taxon>Eukaryota</taxon>
        <taxon>Fungi</taxon>
        <taxon>Dikarya</taxon>
        <taxon>Ascomycota</taxon>
        <taxon>Pezizomycotina</taxon>
        <taxon>Eurotiomycetes</taxon>
        <taxon>Chaetothyriomycetidae</taxon>
        <taxon>Verrucariales</taxon>
        <taxon>Verrucariaceae</taxon>
        <taxon>Endocarpon</taxon>
    </lineage>
</organism>
<feature type="compositionally biased region" description="Polar residues" evidence="7">
    <location>
        <begin position="288"/>
        <end position="316"/>
    </location>
</feature>
<accession>U1GPV1</accession>
<evidence type="ECO:0000256" key="2">
    <source>
        <dbReference type="ARBA" id="ARBA00009639"/>
    </source>
</evidence>
<dbReference type="InterPro" id="IPR015943">
    <property type="entry name" value="WD40/YVTN_repeat-like_dom_sf"/>
</dbReference>
<feature type="coiled-coil region" evidence="6">
    <location>
        <begin position="354"/>
        <end position="416"/>
    </location>
</feature>
<evidence type="ECO:0000313" key="9">
    <source>
        <dbReference type="EMBL" id="ERF74001.1"/>
    </source>
</evidence>
<feature type="compositionally biased region" description="Low complexity" evidence="7">
    <location>
        <begin position="43"/>
        <end position="55"/>
    </location>
</feature>
<evidence type="ECO:0000256" key="6">
    <source>
        <dbReference type="SAM" id="Coils"/>
    </source>
</evidence>
<dbReference type="SUPFAM" id="SSF50978">
    <property type="entry name" value="WD40 repeat-like"/>
    <property type="match status" value="1"/>
</dbReference>
<dbReference type="EMBL" id="KE720909">
    <property type="protein sequence ID" value="ERF74001.1"/>
    <property type="molecule type" value="Genomic_DNA"/>
</dbReference>
<dbReference type="GeneID" id="19238853"/>
<feature type="compositionally biased region" description="Polar residues" evidence="7">
    <location>
        <begin position="215"/>
        <end position="226"/>
    </location>
</feature>
<protein>
    <recommendedName>
        <fullName evidence="8">EDC4-like protein pdc1 beta-propeller domain-containing protein</fullName>
    </recommendedName>
</protein>
<dbReference type="InterPro" id="IPR036322">
    <property type="entry name" value="WD40_repeat_dom_sf"/>
</dbReference>
<dbReference type="Proteomes" id="UP000019373">
    <property type="component" value="Unassembled WGS sequence"/>
</dbReference>
<feature type="compositionally biased region" description="Low complexity" evidence="7">
    <location>
        <begin position="93"/>
        <end position="117"/>
    </location>
</feature>
<dbReference type="Pfam" id="PF24106">
    <property type="entry name" value="Beta-prop_EDC4L"/>
    <property type="match status" value="1"/>
</dbReference>
<dbReference type="eggNOG" id="ENOG502R9YM">
    <property type="taxonomic scope" value="Eukaryota"/>
</dbReference>
<dbReference type="RefSeq" id="XP_007800313.1">
    <property type="nucleotide sequence ID" value="XM_007802122.1"/>
</dbReference>
<feature type="compositionally biased region" description="Polar residues" evidence="7">
    <location>
        <begin position="15"/>
        <end position="42"/>
    </location>
</feature>
<evidence type="ECO:0000313" key="10">
    <source>
        <dbReference type="Proteomes" id="UP000019373"/>
    </source>
</evidence>
<feature type="compositionally biased region" description="Polar residues" evidence="7">
    <location>
        <begin position="1343"/>
        <end position="1365"/>
    </location>
</feature>
<comment type="similarity">
    <text evidence="2">Belongs to the WD repeat EDC4 family.</text>
</comment>
<dbReference type="HOGENOM" id="CLU_003635_0_0_1"/>
<reference evidence="10" key="1">
    <citation type="journal article" date="2014" name="BMC Genomics">
        <title>Genome characteristics reveal the impact of lichenization on lichen-forming fungus Endocarpon pusillum Hedwig (Verrucariales, Ascomycota).</title>
        <authorList>
            <person name="Wang Y.-Y."/>
            <person name="Liu B."/>
            <person name="Zhang X.-Y."/>
            <person name="Zhou Q.-M."/>
            <person name="Zhang T."/>
            <person name="Li H."/>
            <person name="Yu Y.-F."/>
            <person name="Zhang X.-L."/>
            <person name="Hao X.-Y."/>
            <person name="Wang M."/>
            <person name="Wang L."/>
            <person name="Wei J.-C."/>
        </authorList>
    </citation>
    <scope>NUCLEOTIDE SEQUENCE [LARGE SCALE GENOMIC DNA]</scope>
    <source>
        <strain evidence="10">Z07020 / HMAS-L-300199</strain>
    </source>
</reference>
<feature type="region of interest" description="Disordered" evidence="7">
    <location>
        <begin position="1"/>
        <end position="272"/>
    </location>
</feature>
<feature type="compositionally biased region" description="Pro residues" evidence="7">
    <location>
        <begin position="982"/>
        <end position="993"/>
    </location>
</feature>
<feature type="compositionally biased region" description="Low complexity" evidence="7">
    <location>
        <begin position="188"/>
        <end position="200"/>
    </location>
</feature>
<feature type="domain" description="EDC4-like protein pdc1 beta-propeller" evidence="8">
    <location>
        <begin position="492"/>
        <end position="827"/>
    </location>
</feature>
<dbReference type="InterPro" id="IPR045152">
    <property type="entry name" value="EDC4-like"/>
</dbReference>